<name>A0ABC8R114_9AQUA</name>
<protein>
    <submittedName>
        <fullName evidence="1">Uncharacterized protein</fullName>
    </submittedName>
</protein>
<sequence>MGHIVRFKARESQLFDPGPFFDKVWILLISVILCCDRQCGSCWFKIIMVEYDKHGIVAETLFAEEWLSRAQEIVPAGIGEGKGG</sequence>
<comment type="caution">
    <text evidence="1">The sequence shown here is derived from an EMBL/GenBank/DDBJ whole genome shotgun (WGS) entry which is preliminary data.</text>
</comment>
<gene>
    <name evidence="1" type="ORF">ILEXP_LOCUS5720</name>
</gene>
<evidence type="ECO:0000313" key="1">
    <source>
        <dbReference type="EMBL" id="CAK9138382.1"/>
    </source>
</evidence>
<dbReference type="EMBL" id="CAUOFW020000885">
    <property type="protein sequence ID" value="CAK9138382.1"/>
    <property type="molecule type" value="Genomic_DNA"/>
</dbReference>
<organism evidence="1 2">
    <name type="scientific">Ilex paraguariensis</name>
    <name type="common">yerba mate</name>
    <dbReference type="NCBI Taxonomy" id="185542"/>
    <lineage>
        <taxon>Eukaryota</taxon>
        <taxon>Viridiplantae</taxon>
        <taxon>Streptophyta</taxon>
        <taxon>Embryophyta</taxon>
        <taxon>Tracheophyta</taxon>
        <taxon>Spermatophyta</taxon>
        <taxon>Magnoliopsida</taxon>
        <taxon>eudicotyledons</taxon>
        <taxon>Gunneridae</taxon>
        <taxon>Pentapetalae</taxon>
        <taxon>asterids</taxon>
        <taxon>campanulids</taxon>
        <taxon>Aquifoliales</taxon>
        <taxon>Aquifoliaceae</taxon>
        <taxon>Ilex</taxon>
    </lineage>
</organism>
<dbReference type="Proteomes" id="UP001642360">
    <property type="component" value="Unassembled WGS sequence"/>
</dbReference>
<proteinExistence type="predicted"/>
<evidence type="ECO:0000313" key="2">
    <source>
        <dbReference type="Proteomes" id="UP001642360"/>
    </source>
</evidence>
<keyword evidence="2" id="KW-1185">Reference proteome</keyword>
<reference evidence="1 2" key="1">
    <citation type="submission" date="2024-02" db="EMBL/GenBank/DDBJ databases">
        <authorList>
            <person name="Vignale AGUSTIN F."/>
            <person name="Sosa J E."/>
            <person name="Modenutti C."/>
        </authorList>
    </citation>
    <scope>NUCLEOTIDE SEQUENCE [LARGE SCALE GENOMIC DNA]</scope>
</reference>
<dbReference type="AlphaFoldDB" id="A0ABC8R114"/>
<accession>A0ABC8R114</accession>